<evidence type="ECO:0000313" key="2">
    <source>
        <dbReference type="EMBL" id="KAL1275919.1"/>
    </source>
</evidence>
<dbReference type="Proteomes" id="UP001558613">
    <property type="component" value="Unassembled WGS sequence"/>
</dbReference>
<comment type="caution">
    <text evidence="2">The sequence shown here is derived from an EMBL/GenBank/DDBJ whole genome shotgun (WGS) entry which is preliminary data.</text>
</comment>
<proteinExistence type="predicted"/>
<protein>
    <submittedName>
        <fullName evidence="2">Uncharacterized protein</fullName>
    </submittedName>
</protein>
<gene>
    <name evidence="2" type="ORF">QQF64_035542</name>
</gene>
<evidence type="ECO:0000256" key="1">
    <source>
        <dbReference type="SAM" id="MobiDB-lite"/>
    </source>
</evidence>
<evidence type="ECO:0000313" key="3">
    <source>
        <dbReference type="Proteomes" id="UP001558613"/>
    </source>
</evidence>
<sequence length="93" mass="10196">MKWLETVRSLFKGGSRSAPVTPTSSPSMPSKKDLSAKQSCVYHSCRCLEFHAPCSFSSSFCSLAQLDILMVLPRPSLSARLRVEKLSGMLDAD</sequence>
<dbReference type="EMBL" id="JAYMGO010000004">
    <property type="protein sequence ID" value="KAL1275919.1"/>
    <property type="molecule type" value="Genomic_DNA"/>
</dbReference>
<accession>A0ABR3NGA6</accession>
<reference evidence="2 3" key="1">
    <citation type="submission" date="2023-09" db="EMBL/GenBank/DDBJ databases">
        <authorList>
            <person name="Wang M."/>
        </authorList>
    </citation>
    <scope>NUCLEOTIDE SEQUENCE [LARGE SCALE GENOMIC DNA]</scope>
    <source>
        <strain evidence="2">GT-2023</strain>
        <tissue evidence="2">Liver</tissue>
    </source>
</reference>
<keyword evidence="3" id="KW-1185">Reference proteome</keyword>
<organism evidence="2 3">
    <name type="scientific">Cirrhinus molitorella</name>
    <name type="common">mud carp</name>
    <dbReference type="NCBI Taxonomy" id="172907"/>
    <lineage>
        <taxon>Eukaryota</taxon>
        <taxon>Metazoa</taxon>
        <taxon>Chordata</taxon>
        <taxon>Craniata</taxon>
        <taxon>Vertebrata</taxon>
        <taxon>Euteleostomi</taxon>
        <taxon>Actinopterygii</taxon>
        <taxon>Neopterygii</taxon>
        <taxon>Teleostei</taxon>
        <taxon>Ostariophysi</taxon>
        <taxon>Cypriniformes</taxon>
        <taxon>Cyprinidae</taxon>
        <taxon>Labeoninae</taxon>
        <taxon>Labeonini</taxon>
        <taxon>Cirrhinus</taxon>
    </lineage>
</organism>
<feature type="compositionally biased region" description="Low complexity" evidence="1">
    <location>
        <begin position="15"/>
        <end position="29"/>
    </location>
</feature>
<name>A0ABR3NGA6_9TELE</name>
<feature type="region of interest" description="Disordered" evidence="1">
    <location>
        <begin position="13"/>
        <end position="33"/>
    </location>
</feature>